<feature type="coiled-coil region" evidence="1">
    <location>
        <begin position="631"/>
        <end position="665"/>
    </location>
</feature>
<dbReference type="RefSeq" id="WP_006524004.1">
    <property type="nucleotide sequence ID" value="NC_021184.1"/>
</dbReference>
<feature type="coiled-coil region" evidence="1">
    <location>
        <begin position="182"/>
        <end position="240"/>
    </location>
</feature>
<dbReference type="HOGENOM" id="CLU_006135_0_1_9"/>
<dbReference type="Proteomes" id="UP000013520">
    <property type="component" value="Chromosome"/>
</dbReference>
<dbReference type="eggNOG" id="COG4717">
    <property type="taxonomic scope" value="Bacteria"/>
</dbReference>
<dbReference type="Gene3D" id="3.40.50.300">
    <property type="entry name" value="P-loop containing nucleotide triphosphate hydrolases"/>
    <property type="match status" value="2"/>
</dbReference>
<organism evidence="5 6">
    <name type="scientific">Desulfoscipio gibsoniae DSM 7213</name>
    <dbReference type="NCBI Taxonomy" id="767817"/>
    <lineage>
        <taxon>Bacteria</taxon>
        <taxon>Bacillati</taxon>
        <taxon>Bacillota</taxon>
        <taxon>Clostridia</taxon>
        <taxon>Eubacteriales</taxon>
        <taxon>Desulfallaceae</taxon>
        <taxon>Desulfoscipio</taxon>
    </lineage>
</organism>
<feature type="transmembrane region" description="Helical" evidence="3">
    <location>
        <begin position="502"/>
        <end position="520"/>
    </location>
</feature>
<feature type="coiled-coil region" evidence="1">
    <location>
        <begin position="836"/>
        <end position="912"/>
    </location>
</feature>
<dbReference type="InterPro" id="IPR027417">
    <property type="entry name" value="P-loop_NTPase"/>
</dbReference>
<proteinExistence type="predicted"/>
<dbReference type="KEGG" id="dgi:Desgi_0606"/>
<dbReference type="STRING" id="767817.Desgi_0606"/>
<evidence type="ECO:0000259" key="4">
    <source>
        <dbReference type="Pfam" id="PF13514"/>
    </source>
</evidence>
<dbReference type="SUPFAM" id="SSF52540">
    <property type="entry name" value="P-loop containing nucleoside triphosphate hydrolases"/>
    <property type="match status" value="1"/>
</dbReference>
<feature type="region of interest" description="Disordered" evidence="2">
    <location>
        <begin position="256"/>
        <end position="281"/>
    </location>
</feature>
<feature type="coiled-coil region" evidence="1">
    <location>
        <begin position="554"/>
        <end position="588"/>
    </location>
</feature>
<dbReference type="AlphaFoldDB" id="R4KKK3"/>
<dbReference type="EMBL" id="CP003273">
    <property type="protein sequence ID" value="AGL00166.1"/>
    <property type="molecule type" value="Genomic_DNA"/>
</dbReference>
<keyword evidence="6" id="KW-1185">Reference proteome</keyword>
<keyword evidence="3" id="KW-0812">Transmembrane</keyword>
<dbReference type="PANTHER" id="PTHR41259">
    <property type="entry name" value="DOUBLE-STRAND BREAK REPAIR RAD50 ATPASE, PUTATIVE-RELATED"/>
    <property type="match status" value="1"/>
</dbReference>
<gene>
    <name evidence="5" type="ORF">Desgi_0606</name>
</gene>
<protein>
    <recommendedName>
        <fullName evidence="4">YhaN AAA domain-containing protein</fullName>
    </recommendedName>
</protein>
<evidence type="ECO:0000313" key="6">
    <source>
        <dbReference type="Proteomes" id="UP000013520"/>
    </source>
</evidence>
<keyword evidence="1" id="KW-0175">Coiled coil</keyword>
<feature type="compositionally biased region" description="Low complexity" evidence="2">
    <location>
        <begin position="264"/>
        <end position="275"/>
    </location>
</feature>
<keyword evidence="3" id="KW-1133">Transmembrane helix</keyword>
<evidence type="ECO:0000256" key="2">
    <source>
        <dbReference type="SAM" id="MobiDB-lite"/>
    </source>
</evidence>
<dbReference type="eggNOG" id="COG0419">
    <property type="taxonomic scope" value="Bacteria"/>
</dbReference>
<reference evidence="5 6" key="1">
    <citation type="submission" date="2012-01" db="EMBL/GenBank/DDBJ databases">
        <title>Complete sequence of Desulfotomaculum gibsoniae DSM 7213.</title>
        <authorList>
            <consortium name="US DOE Joint Genome Institute"/>
            <person name="Lucas S."/>
            <person name="Han J."/>
            <person name="Lapidus A."/>
            <person name="Cheng J.-F."/>
            <person name="Goodwin L."/>
            <person name="Pitluck S."/>
            <person name="Peters L."/>
            <person name="Ovchinnikova G."/>
            <person name="Teshima H."/>
            <person name="Detter J.C."/>
            <person name="Han C."/>
            <person name="Tapia R."/>
            <person name="Land M."/>
            <person name="Hauser L."/>
            <person name="Kyrpides N."/>
            <person name="Ivanova N."/>
            <person name="Pagani I."/>
            <person name="Parshina S."/>
            <person name="Plugge C."/>
            <person name="Muyzer G."/>
            <person name="Kuever J."/>
            <person name="Ivanova A."/>
            <person name="Nazina T."/>
            <person name="Klenk H.-P."/>
            <person name="Brambilla E."/>
            <person name="Spring S."/>
            <person name="Stams A.F."/>
            <person name="Woyke T."/>
        </authorList>
    </citation>
    <scope>NUCLEOTIDE SEQUENCE [LARGE SCALE GENOMIC DNA]</scope>
    <source>
        <strain evidence="5 6">DSM 7213</strain>
    </source>
</reference>
<name>R4KKK3_9FIRM</name>
<feature type="coiled-coil region" evidence="1">
    <location>
        <begin position="286"/>
        <end position="320"/>
    </location>
</feature>
<evidence type="ECO:0000256" key="3">
    <source>
        <dbReference type="SAM" id="Phobius"/>
    </source>
</evidence>
<keyword evidence="3" id="KW-0472">Membrane</keyword>
<dbReference type="InterPro" id="IPR038734">
    <property type="entry name" value="YhaN_AAA"/>
</dbReference>
<feature type="domain" description="YhaN AAA" evidence="4">
    <location>
        <begin position="1"/>
        <end position="204"/>
    </location>
</feature>
<feature type="coiled-coil region" evidence="1">
    <location>
        <begin position="752"/>
        <end position="786"/>
    </location>
</feature>
<accession>R4KKK3</accession>
<feature type="transmembrane region" description="Helical" evidence="3">
    <location>
        <begin position="527"/>
        <end position="545"/>
    </location>
</feature>
<dbReference type="PANTHER" id="PTHR41259:SF1">
    <property type="entry name" value="DOUBLE-STRAND BREAK REPAIR RAD50 ATPASE, PUTATIVE-RELATED"/>
    <property type="match status" value="1"/>
</dbReference>
<evidence type="ECO:0000313" key="5">
    <source>
        <dbReference type="EMBL" id="AGL00166.1"/>
    </source>
</evidence>
<evidence type="ECO:0000256" key="1">
    <source>
        <dbReference type="SAM" id="Coils"/>
    </source>
</evidence>
<dbReference type="OrthoDB" id="9764467at2"/>
<sequence length="1077" mass="119091">MRLVGLYIENYGLLHDLSITEGELCPGPCVIYGLNEAGKSTLLSFIRAVLFGFKGEGQGEPVRGGQNGGRLLLEEGGQVYRVERRGRGNGRVVVELPDGSRAGEELLRTKILRGVSPVLFKNIFALGMDELRKLEDLARDEVGAHIYGAGTGTGPQRLAEAAAWLDKNAAVLFKPRGKTPVLNRLLAELDGLDRQIRELEEQPERYNTMRGQLKELEIQKERLRAERDAGQKRLRRLDNLLKARAPWNELQRCLANRRPGKGPGAAAGSAGSMPPGQFPEEGAERLGRLEVRRDEKQAEVRALDKKLHALEAKLAAVQVDEKILARAAALEELAGERSLYLEKKQTLAELQARVGVGLRGLREKLASLGPGWDEDKIVRLDTSLAARRQVEDFNRRFRSLEQNILAGNGRLAGIRKEVAEKQAARDDCTAQLNDLSGLPVTGGRDPSQMLSMLEQAALELERQQHYQSLLGMRHNQLAEINDRIQRVKAQLGQLTGTKRPPWPLLVAVSLGFLGAGAAFYNIILGILILAGGIGLAVLFNTMLAGQTRERQCRAEELGSEAAALEKDRAVLEQELAGLEEELAAIAVSLRRAAMAVHGRETLVREDIPGLRQYLMKELDIMRRGRELAARLEQAGQALSRATGELRRLEEELAGQKEARQLLEHEWQRWLSHRGLPSLDTAGTADFLSLAESTADAVRSLQAERKTLEQVGIVVHGYEDRVINLAGELGEHRLPRDQVASYVGHLTDLLNEQRKADARRRRYIEELEDARESKNLALDNLAAVEQSIQELLALGGACDVEDFRKRLAAHREQLELGRRIDALQGQLLNIAGSAPELQELQEELNITTREQHESQNSSLEASLAVLEDELARLVDAVAALKQQMRVLENDEALARARQRRDMLRARLAARAREWQVTTLCAALLEMAREKHERERQPAVLARASVLIGPMTRGRYTRVVAPVGETAGLVVEDADGCRVPARRLSRGAAGQLYLAVRMALADHFGAVAAPMPIILDDILVDFDAGRLRGALQVIKEMAQKHQVIFFTCHDYILAAAREQLGDFSLVILENGVKATLAGL</sequence>
<dbReference type="Pfam" id="PF13514">
    <property type="entry name" value="AAA_27"/>
    <property type="match status" value="1"/>
</dbReference>